<accession>A0ACD5HIB0</accession>
<organism evidence="1 2">
    <name type="scientific">Acidithiobacillus montserratensis</name>
    <dbReference type="NCBI Taxonomy" id="2729135"/>
    <lineage>
        <taxon>Bacteria</taxon>
        <taxon>Pseudomonadati</taxon>
        <taxon>Pseudomonadota</taxon>
        <taxon>Acidithiobacillia</taxon>
        <taxon>Acidithiobacillales</taxon>
        <taxon>Acidithiobacillaceae</taxon>
        <taxon>Acidithiobacillus</taxon>
    </lineage>
</organism>
<keyword evidence="2" id="KW-1185">Reference proteome</keyword>
<protein>
    <submittedName>
        <fullName evidence="1">Uncharacterized protein</fullName>
    </submittedName>
</protein>
<evidence type="ECO:0000313" key="2">
    <source>
        <dbReference type="Proteomes" id="UP001195965"/>
    </source>
</evidence>
<sequence>MKKSLTHMLVAFLIATPFLALGSFVHAVTPLHGGGASVQAHAAGKPDFAAVLDARQTVAHLESAKWLQLRKTHSAIRTWSL</sequence>
<dbReference type="Proteomes" id="UP001195965">
    <property type="component" value="Chromosome"/>
</dbReference>
<gene>
    <name evidence="1" type="ORF">HHS34_005895</name>
</gene>
<reference evidence="1 2" key="1">
    <citation type="journal article" date="2021" name="ISME J.">
        <title>Genomic evolution of the class Acidithiobacillia: deep-branching Proteobacteria living in extreme acidic conditions.</title>
        <authorList>
            <person name="Moya-Beltran A."/>
            <person name="Beard S."/>
            <person name="Rojas-Villalobos C."/>
            <person name="Issotta F."/>
            <person name="Gallardo Y."/>
            <person name="Ulloa R."/>
            <person name="Giaveno A."/>
            <person name="Degli Esposti M."/>
            <person name="Johnson D.B."/>
            <person name="Quatrini R."/>
        </authorList>
    </citation>
    <scope>NUCLEOTIDE SEQUENCE [LARGE SCALE GENOMIC DNA]</scope>
    <source>
        <strain evidence="1 2">GG1-14</strain>
    </source>
</reference>
<name>A0ACD5HIB0_9PROT</name>
<evidence type="ECO:0000313" key="1">
    <source>
        <dbReference type="EMBL" id="XRI74727.1"/>
    </source>
</evidence>
<proteinExistence type="predicted"/>
<dbReference type="EMBL" id="CP127526">
    <property type="protein sequence ID" value="XRI74727.1"/>
    <property type="molecule type" value="Genomic_DNA"/>
</dbReference>